<evidence type="ECO:0000313" key="2">
    <source>
        <dbReference type="EMBL" id="MBD8505531.1"/>
    </source>
</evidence>
<sequence>MPRPIDAVRLLELMLADQPAMPHAQCRGRAPLFDSHIDGETSEQRLNRHTQARKLCQQCDHRIECSQSIGGFRAGRDTTPPARPGRPNKEAAA</sequence>
<reference evidence="2" key="1">
    <citation type="submission" date="2020-09" db="EMBL/GenBank/DDBJ databases">
        <title>Hoyosella lacisalsi sp. nov., a halotolerant actinobacterium isolated from soil of Lake Gudzhirganskoe.</title>
        <authorList>
            <person name="Yang Q."/>
            <person name="Guo P.Y."/>
            <person name="Liu S.W."/>
            <person name="Li F.N."/>
            <person name="Sun C.H."/>
        </authorList>
    </citation>
    <scope>NUCLEOTIDE SEQUENCE</scope>
    <source>
        <strain evidence="2">G463</strain>
    </source>
</reference>
<dbReference type="RefSeq" id="WP_192037955.1">
    <property type="nucleotide sequence ID" value="NZ_JACYWE010000001.1"/>
</dbReference>
<proteinExistence type="predicted"/>
<dbReference type="EMBL" id="JACYWE010000001">
    <property type="protein sequence ID" value="MBD8505531.1"/>
    <property type="molecule type" value="Genomic_DNA"/>
</dbReference>
<name>A0A927JAI4_9ACTN</name>
<evidence type="ECO:0000256" key="1">
    <source>
        <dbReference type="SAM" id="MobiDB-lite"/>
    </source>
</evidence>
<protein>
    <recommendedName>
        <fullName evidence="4">4Fe-4S Wbl-type domain-containing protein</fullName>
    </recommendedName>
</protein>
<evidence type="ECO:0008006" key="4">
    <source>
        <dbReference type="Google" id="ProtNLM"/>
    </source>
</evidence>
<keyword evidence="3" id="KW-1185">Reference proteome</keyword>
<comment type="caution">
    <text evidence="2">The sequence shown here is derived from an EMBL/GenBank/DDBJ whole genome shotgun (WGS) entry which is preliminary data.</text>
</comment>
<organism evidence="2 3">
    <name type="scientific">Lolliginicoccus lacisalsi</name>
    <dbReference type="NCBI Taxonomy" id="2742202"/>
    <lineage>
        <taxon>Bacteria</taxon>
        <taxon>Bacillati</taxon>
        <taxon>Actinomycetota</taxon>
        <taxon>Actinomycetes</taxon>
        <taxon>Mycobacteriales</taxon>
        <taxon>Hoyosellaceae</taxon>
        <taxon>Lolliginicoccus</taxon>
    </lineage>
</organism>
<feature type="region of interest" description="Disordered" evidence="1">
    <location>
        <begin position="70"/>
        <end position="93"/>
    </location>
</feature>
<evidence type="ECO:0000313" key="3">
    <source>
        <dbReference type="Proteomes" id="UP000642993"/>
    </source>
</evidence>
<dbReference type="Proteomes" id="UP000642993">
    <property type="component" value="Unassembled WGS sequence"/>
</dbReference>
<accession>A0A927JAI4</accession>
<dbReference type="AlphaFoldDB" id="A0A927JAI4"/>
<gene>
    <name evidence="2" type="ORF">HT102_03370</name>
</gene>